<keyword evidence="4" id="KW-1185">Reference proteome</keyword>
<dbReference type="Proteomes" id="UP000694557">
    <property type="component" value="Unassembled WGS sequence"/>
</dbReference>
<protein>
    <submittedName>
        <fullName evidence="3">Si:ch211-253b8.5</fullName>
    </submittedName>
</protein>
<feature type="region of interest" description="Disordered" evidence="2">
    <location>
        <begin position="1"/>
        <end position="24"/>
    </location>
</feature>
<dbReference type="GO" id="GO:0005737">
    <property type="term" value="C:cytoplasm"/>
    <property type="evidence" value="ECO:0007669"/>
    <property type="project" value="InterPro"/>
</dbReference>
<gene>
    <name evidence="3" type="primary">LOC109890975</name>
</gene>
<sequence length="254" mass="27953">MSSSGANLHNKRLPSETEHAQRVPGMDAAQQMKLRERQRFFEEVFQHDVDVYLSSAHLQIHDYKRPPIGSVSSMEVNVDMLEQMDLMDISDQEALDVFLGSGGDEGVLASPLPGKGEWRGDASLRPSYVDSVVFGRESRLLSSPILAGNTNCTIERSTENILSNIPLILPTVVHGNNNNDKVINQGRSLHYTDGCDGKFRVASTSSTNSQNTNEDGRDTQVIQSDDEDVHVDTVLLMGSPPGKDEEKNRSILSS</sequence>
<reference evidence="3" key="1">
    <citation type="submission" date="2025-08" db="UniProtKB">
        <authorList>
            <consortium name="Ensembl"/>
        </authorList>
    </citation>
    <scope>IDENTIFICATION</scope>
</reference>
<feature type="compositionally biased region" description="Low complexity" evidence="2">
    <location>
        <begin position="204"/>
        <end position="213"/>
    </location>
</feature>
<dbReference type="Ensembl" id="ENSOKIT00005025644.1">
    <property type="protein sequence ID" value="ENSOKIP00005024191.1"/>
    <property type="gene ID" value="ENSOKIG00005010577.1"/>
</dbReference>
<dbReference type="PANTHER" id="PTHR16294:SF7">
    <property type="entry name" value="DYSBINDIN DOMAIN-CONTAINING PROTEIN 2"/>
    <property type="match status" value="1"/>
</dbReference>
<evidence type="ECO:0000313" key="3">
    <source>
        <dbReference type="Ensembl" id="ENSOKIP00005024191.1"/>
    </source>
</evidence>
<evidence type="ECO:0000313" key="4">
    <source>
        <dbReference type="Proteomes" id="UP000694557"/>
    </source>
</evidence>
<evidence type="ECO:0000256" key="2">
    <source>
        <dbReference type="SAM" id="MobiDB-lite"/>
    </source>
</evidence>
<proteinExistence type="inferred from homology"/>
<dbReference type="PANTHER" id="PTHR16294">
    <property type="entry name" value="DYSTROBREVIN BINDING PROTEIN 1 DYSBINDIN"/>
    <property type="match status" value="1"/>
</dbReference>
<evidence type="ECO:0000256" key="1">
    <source>
        <dbReference type="ARBA" id="ARBA00008686"/>
    </source>
</evidence>
<dbReference type="AlphaFoldDB" id="A0A8C7DNX8"/>
<comment type="similarity">
    <text evidence="1">Belongs to the dysbindin family.</text>
</comment>
<accession>A0A8C7DNX8</accession>
<dbReference type="GeneTree" id="ENSGT00940000165182"/>
<reference evidence="3" key="2">
    <citation type="submission" date="2025-09" db="UniProtKB">
        <authorList>
            <consortium name="Ensembl"/>
        </authorList>
    </citation>
    <scope>IDENTIFICATION</scope>
</reference>
<organism evidence="3 4">
    <name type="scientific">Oncorhynchus kisutch</name>
    <name type="common">Coho salmon</name>
    <name type="synonym">Salmo kisutch</name>
    <dbReference type="NCBI Taxonomy" id="8019"/>
    <lineage>
        <taxon>Eukaryota</taxon>
        <taxon>Metazoa</taxon>
        <taxon>Chordata</taxon>
        <taxon>Craniata</taxon>
        <taxon>Vertebrata</taxon>
        <taxon>Euteleostomi</taxon>
        <taxon>Actinopterygii</taxon>
        <taxon>Neopterygii</taxon>
        <taxon>Teleostei</taxon>
        <taxon>Protacanthopterygii</taxon>
        <taxon>Salmoniformes</taxon>
        <taxon>Salmonidae</taxon>
        <taxon>Salmoninae</taxon>
        <taxon>Oncorhynchus</taxon>
    </lineage>
</organism>
<name>A0A8C7DNX8_ONCKI</name>
<dbReference type="Pfam" id="PF04440">
    <property type="entry name" value="Dysbindin"/>
    <property type="match status" value="1"/>
</dbReference>
<dbReference type="InterPro" id="IPR007531">
    <property type="entry name" value="Dysbindin"/>
</dbReference>
<feature type="region of interest" description="Disordered" evidence="2">
    <location>
        <begin position="204"/>
        <end position="227"/>
    </location>
</feature>